<sequence length="383" mass="42922">MGGVSQAYSDFQSVNFTNPASYSNLKLVTYDVAIEGGVKKIGDGEQSFSSGIGNLSYIQLGIPIRNKWGAVLGIRPMSKVSYNVTRTEERIFFDTLQMPVLYQYEGNGGVYQAYLGTGFGFGGFSVGANIGYLFGNIENSTKTIYSVEANTFPSKHSRRTSYQSLFYNLGLQYEVKFNKEVSMVLAATGNFEQKLKARREQLRETLYYDASSDDYGTQDTVSYSSGDRGDIVYPRQLGGGIMFKKIDKWQIGADFTTGAWSQYRNYGDADSTRDAWKFAVGGQFTPNLTALKGYWNKVTYRLGGYYGQDYIKIGGEDMPMLGVTVGAGFPVRRMLYSNQFSVVNLSFEVGRRGNNNTVLKENFYRVGLGFTLSDRWFIKQKYD</sequence>
<dbReference type="RefSeq" id="WP_264280807.1">
    <property type="nucleotide sequence ID" value="NZ_CP107006.1"/>
</dbReference>
<name>A0ABY6IZ53_9BACT</name>
<evidence type="ECO:0000313" key="1">
    <source>
        <dbReference type="EMBL" id="UYQ92560.1"/>
    </source>
</evidence>
<organism evidence="1 2">
    <name type="scientific">Chitinophaga horti</name>
    <dbReference type="NCBI Taxonomy" id="2920382"/>
    <lineage>
        <taxon>Bacteria</taxon>
        <taxon>Pseudomonadati</taxon>
        <taxon>Bacteroidota</taxon>
        <taxon>Chitinophagia</taxon>
        <taxon>Chitinophagales</taxon>
        <taxon>Chitinophagaceae</taxon>
        <taxon>Chitinophaga</taxon>
    </lineage>
</organism>
<reference evidence="1" key="1">
    <citation type="submission" date="2022-10" db="EMBL/GenBank/DDBJ databases">
        <title>Chitinophaga sp. nov., isolated from soil.</title>
        <authorList>
            <person name="Jeon C.O."/>
        </authorList>
    </citation>
    <scope>NUCLEOTIDE SEQUENCE</scope>
    <source>
        <strain evidence="1">R8</strain>
    </source>
</reference>
<evidence type="ECO:0008006" key="3">
    <source>
        <dbReference type="Google" id="ProtNLM"/>
    </source>
</evidence>
<accession>A0ABY6IZ53</accession>
<keyword evidence="2" id="KW-1185">Reference proteome</keyword>
<proteinExistence type="predicted"/>
<dbReference type="Gene3D" id="2.40.160.60">
    <property type="entry name" value="Outer membrane protein transport protein (OMPP1/FadL/TodX)"/>
    <property type="match status" value="1"/>
</dbReference>
<evidence type="ECO:0000313" key="2">
    <source>
        <dbReference type="Proteomes" id="UP001162741"/>
    </source>
</evidence>
<dbReference type="Proteomes" id="UP001162741">
    <property type="component" value="Chromosome"/>
</dbReference>
<dbReference type="SUPFAM" id="SSF56935">
    <property type="entry name" value="Porins"/>
    <property type="match status" value="1"/>
</dbReference>
<dbReference type="EMBL" id="CP107006">
    <property type="protein sequence ID" value="UYQ92560.1"/>
    <property type="molecule type" value="Genomic_DNA"/>
</dbReference>
<gene>
    <name evidence="1" type="ORF">MKQ68_20970</name>
</gene>
<protein>
    <recommendedName>
        <fullName evidence="3">Long-chain fatty acid transport protein</fullName>
    </recommendedName>
</protein>